<dbReference type="Gene3D" id="3.30.230.90">
    <property type="match status" value="1"/>
</dbReference>
<proteinExistence type="predicted"/>
<sequence length="169" mass="17977">MAAMTTVPPTTTTNGAESYTVTPAAYPARTKTASATIQGMETTVTSVDFVDKILITVTQNGRLAHWVHVPLDISATDAPMTSNAYVDDEDQGPNSDLLPMHHLTATTILGGTMADLDVLGQTLATQIASAVKTRNERETRMVVLGMGLDKSMTGRDNFAELIGLILEVV</sequence>
<protein>
    <submittedName>
        <fullName evidence="1">Uncharacterized protein</fullName>
    </submittedName>
</protein>
<dbReference type="Proteomes" id="UP000002668">
    <property type="component" value="Genome"/>
</dbReference>
<dbReference type="InParanoid" id="E5A000"/>
<dbReference type="OrthoDB" id="5593278at2759"/>
<reference evidence="2" key="1">
    <citation type="journal article" date="2011" name="Nat. Commun.">
        <title>Effector diversification within compartments of the Leptosphaeria maculans genome affected by Repeat-Induced Point mutations.</title>
        <authorList>
            <person name="Rouxel T."/>
            <person name="Grandaubert J."/>
            <person name="Hane J.K."/>
            <person name="Hoede C."/>
            <person name="van de Wouw A.P."/>
            <person name="Couloux A."/>
            <person name="Dominguez V."/>
            <person name="Anthouard V."/>
            <person name="Bally P."/>
            <person name="Bourras S."/>
            <person name="Cozijnsen A.J."/>
            <person name="Ciuffetti L.M."/>
            <person name="Degrave A."/>
            <person name="Dilmaghani A."/>
            <person name="Duret L."/>
            <person name="Fudal I."/>
            <person name="Goodwin S.B."/>
            <person name="Gout L."/>
            <person name="Glaser N."/>
            <person name="Linglin J."/>
            <person name="Kema G.H.J."/>
            <person name="Lapalu N."/>
            <person name="Lawrence C.B."/>
            <person name="May K."/>
            <person name="Meyer M."/>
            <person name="Ollivier B."/>
            <person name="Poulain J."/>
            <person name="Schoch C.L."/>
            <person name="Simon A."/>
            <person name="Spatafora J.W."/>
            <person name="Stachowiak A."/>
            <person name="Turgeon B.G."/>
            <person name="Tyler B.M."/>
            <person name="Vincent D."/>
            <person name="Weissenbach J."/>
            <person name="Amselem J."/>
            <person name="Quesneville H."/>
            <person name="Oliver R.P."/>
            <person name="Wincker P."/>
            <person name="Balesdent M.-H."/>
            <person name="Howlett B.J."/>
        </authorList>
    </citation>
    <scope>NUCLEOTIDE SEQUENCE [LARGE SCALE GENOMIC DNA]</scope>
    <source>
        <strain evidence="2">JN3 / isolate v23.1.3 / race Av1-4-5-6-7-8</strain>
    </source>
</reference>
<dbReference type="PANTHER" id="PTHR31051">
    <property type="entry name" value="PROTEASOME ASSEMBLY CHAPERONE 3"/>
    <property type="match status" value="1"/>
</dbReference>
<dbReference type="HOGENOM" id="CLU_138059_0_0_1"/>
<evidence type="ECO:0000313" key="2">
    <source>
        <dbReference type="Proteomes" id="UP000002668"/>
    </source>
</evidence>
<dbReference type="InterPro" id="IPR053720">
    <property type="entry name" value="Psm_Assembly_Chaperone"/>
</dbReference>
<gene>
    <name evidence="1" type="ORF">LEMA_P099910.1</name>
</gene>
<accession>E5A000</accession>
<dbReference type="VEuPathDB" id="FungiDB:LEMA_P099910.1"/>
<evidence type="ECO:0000313" key="1">
    <source>
        <dbReference type="EMBL" id="CBX96860.1"/>
    </source>
</evidence>
<dbReference type="EMBL" id="FP929130">
    <property type="protein sequence ID" value="CBX96860.1"/>
    <property type="molecule type" value="Genomic_DNA"/>
</dbReference>
<dbReference type="OMA" id="WLHVPME"/>
<dbReference type="InterPro" id="IPR018788">
    <property type="entry name" value="Proteasome_assmbl_chp_3"/>
</dbReference>
<dbReference type="STRING" id="985895.E5A000"/>
<dbReference type="GeneID" id="13283348"/>
<organism evidence="2">
    <name type="scientific">Leptosphaeria maculans (strain JN3 / isolate v23.1.3 / race Av1-4-5-6-7-8)</name>
    <name type="common">Blackleg fungus</name>
    <name type="synonym">Phoma lingam</name>
    <dbReference type="NCBI Taxonomy" id="985895"/>
    <lineage>
        <taxon>Eukaryota</taxon>
        <taxon>Fungi</taxon>
        <taxon>Dikarya</taxon>
        <taxon>Ascomycota</taxon>
        <taxon>Pezizomycotina</taxon>
        <taxon>Dothideomycetes</taxon>
        <taxon>Pleosporomycetidae</taxon>
        <taxon>Pleosporales</taxon>
        <taxon>Pleosporineae</taxon>
        <taxon>Leptosphaeriaceae</taxon>
        <taxon>Plenodomus</taxon>
        <taxon>Plenodomus lingam/Leptosphaeria maculans species complex</taxon>
    </lineage>
</organism>
<dbReference type="AlphaFoldDB" id="E5A000"/>
<name>E5A000_LEPMJ</name>
<dbReference type="PANTHER" id="PTHR31051:SF1">
    <property type="entry name" value="PROTEASOME ASSEMBLY CHAPERONE 3"/>
    <property type="match status" value="1"/>
</dbReference>
<dbReference type="eggNOG" id="ENOG502S447">
    <property type="taxonomic scope" value="Eukaryota"/>
</dbReference>
<dbReference type="GO" id="GO:0043248">
    <property type="term" value="P:proteasome assembly"/>
    <property type="evidence" value="ECO:0007669"/>
    <property type="project" value="InterPro"/>
</dbReference>
<keyword evidence="2" id="KW-1185">Reference proteome</keyword>